<dbReference type="InterPro" id="IPR029063">
    <property type="entry name" value="SAM-dependent_MTases_sf"/>
</dbReference>
<dbReference type="Gene3D" id="3.40.50.150">
    <property type="entry name" value="Vaccinia Virus protein VP39"/>
    <property type="match status" value="1"/>
</dbReference>
<proteinExistence type="predicted"/>
<evidence type="ECO:0000259" key="3">
    <source>
        <dbReference type="Pfam" id="PF01555"/>
    </source>
</evidence>
<dbReference type="InterPro" id="IPR001091">
    <property type="entry name" value="RM_Methyltransferase"/>
</dbReference>
<keyword evidence="1 4" id="KW-0489">Methyltransferase</keyword>
<keyword evidence="2 4" id="KW-0808">Transferase</keyword>
<dbReference type="GO" id="GO:0003677">
    <property type="term" value="F:DNA binding"/>
    <property type="evidence" value="ECO:0007669"/>
    <property type="project" value="InterPro"/>
</dbReference>
<sequence>LYEYKGYSPPKNGWRYSLETMKSLDEQNLLFFPESKTGRISRKRYLDEQKGQLIGNIWIDIQNIQAVSKEYIGYPTQKPETLLERIIKMTSNEGDIVLDPFVGGGTTVAVADKLNRRWIGIDQSVQAIKVTDLRMKKQQDLYSQPYELKLRKYDYDMLRSQDAFEFEN</sequence>
<feature type="non-terminal residue" evidence="4">
    <location>
        <position position="1"/>
    </location>
</feature>
<dbReference type="EC" id="2.1.1.72" evidence="4"/>
<dbReference type="GO" id="GO:0032259">
    <property type="term" value="P:methylation"/>
    <property type="evidence" value="ECO:0007669"/>
    <property type="project" value="UniProtKB-KW"/>
</dbReference>
<evidence type="ECO:0000313" key="4">
    <source>
        <dbReference type="EMBL" id="KAA6303929.1"/>
    </source>
</evidence>
<dbReference type="GO" id="GO:0008170">
    <property type="term" value="F:N-methyltransferase activity"/>
    <property type="evidence" value="ECO:0007669"/>
    <property type="project" value="InterPro"/>
</dbReference>
<feature type="non-terminal residue" evidence="4">
    <location>
        <position position="168"/>
    </location>
</feature>
<dbReference type="InterPro" id="IPR002941">
    <property type="entry name" value="DNA_methylase_N4/N6"/>
</dbReference>
<dbReference type="PRINTS" id="PR00508">
    <property type="entry name" value="S21N4MTFRASE"/>
</dbReference>
<accession>A0A5J4P6E0</accession>
<protein>
    <submittedName>
        <fullName evidence="4">DNA adenine methyltransferase YhdJ</fullName>
        <ecNumber evidence="4">2.1.1.72</ecNumber>
    </submittedName>
</protein>
<dbReference type="PANTHER" id="PTHR13370">
    <property type="entry name" value="RNA METHYLASE-RELATED"/>
    <property type="match status" value="1"/>
</dbReference>
<name>A0A5J4P6E0_9ZZZZ</name>
<organism evidence="4">
    <name type="scientific">termite gut metagenome</name>
    <dbReference type="NCBI Taxonomy" id="433724"/>
    <lineage>
        <taxon>unclassified sequences</taxon>
        <taxon>metagenomes</taxon>
        <taxon>organismal metagenomes</taxon>
    </lineage>
</organism>
<gene>
    <name evidence="4" type="ORF">EZS27_044429</name>
</gene>
<dbReference type="Pfam" id="PF01555">
    <property type="entry name" value="N6_N4_Mtase"/>
    <property type="match status" value="1"/>
</dbReference>
<dbReference type="SUPFAM" id="SSF53335">
    <property type="entry name" value="S-adenosyl-L-methionine-dependent methyltransferases"/>
    <property type="match status" value="1"/>
</dbReference>
<dbReference type="PANTHER" id="PTHR13370:SF3">
    <property type="entry name" value="TRNA (GUANINE(10)-N2)-METHYLTRANSFERASE HOMOLOG"/>
    <property type="match status" value="1"/>
</dbReference>
<reference evidence="4" key="1">
    <citation type="submission" date="2019-03" db="EMBL/GenBank/DDBJ databases">
        <title>Single cell metagenomics reveals metabolic interactions within the superorganism composed of flagellate Streblomastix strix and complex community of Bacteroidetes bacteria on its surface.</title>
        <authorList>
            <person name="Treitli S.C."/>
            <person name="Kolisko M."/>
            <person name="Husnik F."/>
            <person name="Keeling P."/>
            <person name="Hampl V."/>
        </authorList>
    </citation>
    <scope>NUCLEOTIDE SEQUENCE</scope>
    <source>
        <strain evidence="4">STM</strain>
    </source>
</reference>
<dbReference type="AlphaFoldDB" id="A0A5J4P6E0"/>
<evidence type="ECO:0000256" key="2">
    <source>
        <dbReference type="ARBA" id="ARBA00022679"/>
    </source>
</evidence>
<evidence type="ECO:0000256" key="1">
    <source>
        <dbReference type="ARBA" id="ARBA00022603"/>
    </source>
</evidence>
<feature type="domain" description="DNA methylase N-4/N-6" evidence="3">
    <location>
        <begin position="34"/>
        <end position="129"/>
    </location>
</feature>
<dbReference type="GO" id="GO:0009007">
    <property type="term" value="F:site-specific DNA-methyltransferase (adenine-specific) activity"/>
    <property type="evidence" value="ECO:0007669"/>
    <property type="project" value="UniProtKB-EC"/>
</dbReference>
<dbReference type="GO" id="GO:0005737">
    <property type="term" value="C:cytoplasm"/>
    <property type="evidence" value="ECO:0007669"/>
    <property type="project" value="TreeGrafter"/>
</dbReference>
<comment type="caution">
    <text evidence="4">The sequence shown here is derived from an EMBL/GenBank/DDBJ whole genome shotgun (WGS) entry which is preliminary data.</text>
</comment>
<dbReference type="EMBL" id="SNRY01011935">
    <property type="protein sequence ID" value="KAA6303929.1"/>
    <property type="molecule type" value="Genomic_DNA"/>
</dbReference>